<name>A0A1T5NV28_9BACT</name>
<dbReference type="Proteomes" id="UP000190166">
    <property type="component" value="Unassembled WGS sequence"/>
</dbReference>
<accession>A0A1T5NV28</accession>
<dbReference type="EMBL" id="FUZZ01000002">
    <property type="protein sequence ID" value="SKD04227.1"/>
    <property type="molecule type" value="Genomic_DNA"/>
</dbReference>
<reference evidence="2 3" key="1">
    <citation type="submission" date="2017-02" db="EMBL/GenBank/DDBJ databases">
        <authorList>
            <person name="Peterson S.W."/>
        </authorList>
    </citation>
    <scope>NUCLEOTIDE SEQUENCE [LARGE SCALE GENOMIC DNA]</scope>
    <source>
        <strain evidence="2 3">DSM 18108</strain>
    </source>
</reference>
<sequence>MYKKMFAVVLLFLSGWSALKAQGKLSIDNVYSAYLRNSGTIMEKQQIKGYFFFYLSDKVDRKTNEYTLQILDENLNKVKDIKFEDNKNVNLLEAAYNGNSLSFLFQDEKERKLTMKIYSMEGKLLRTYINEYSRKTEEFMKMYNKDRADNEATNQHVFDVGEKGFVSVMPVKDGKDYTYEMDFYGSQKKAYWKYIPDDKNRFAVAEYLGNTDSLIILQVLSRRRLLSNAMKPHLVGINFITKKVAFDLEGDEDEDEYRILPTSIKRKSDGTFLVMGPYCDKDANPVKSASKGLAVYEMNTAGKILSRKYNSWETDFAKYLHTSGKGKIDEIGYLCIHNLILTADGKLTVVGEGYKRQVSAGGTALKALSIAAGGVDAFNATKITITDMVVMTFDEHFNVTGAQIFNKTNNAAATPPGIDYVSQHMIALALKSTGAFDYDFTTSDEDNETFSICYSDYERTGDYKGQTFNTIHYNGSKFTKDKIKLKSNASKLKIFPAKPGSVMILEYFKKEKRIDVHLEKIS</sequence>
<dbReference type="InterPro" id="IPR046661">
    <property type="entry name" value="DUF6770"/>
</dbReference>
<evidence type="ECO:0000256" key="1">
    <source>
        <dbReference type="SAM" id="SignalP"/>
    </source>
</evidence>
<evidence type="ECO:0000313" key="2">
    <source>
        <dbReference type="EMBL" id="SKD04227.1"/>
    </source>
</evidence>
<gene>
    <name evidence="2" type="ORF">SAMN05660461_2791</name>
</gene>
<dbReference type="Pfam" id="PF20559">
    <property type="entry name" value="DUF6770"/>
    <property type="match status" value="1"/>
</dbReference>
<keyword evidence="3" id="KW-1185">Reference proteome</keyword>
<feature type="chain" id="PRO_5012436968" description="Lipocalin-like domain-containing protein" evidence="1">
    <location>
        <begin position="22"/>
        <end position="522"/>
    </location>
</feature>
<evidence type="ECO:0008006" key="4">
    <source>
        <dbReference type="Google" id="ProtNLM"/>
    </source>
</evidence>
<dbReference type="STRING" id="393003.SAMN05660461_2791"/>
<organism evidence="2 3">
    <name type="scientific">Chitinophaga ginsengisegetis</name>
    <dbReference type="NCBI Taxonomy" id="393003"/>
    <lineage>
        <taxon>Bacteria</taxon>
        <taxon>Pseudomonadati</taxon>
        <taxon>Bacteroidota</taxon>
        <taxon>Chitinophagia</taxon>
        <taxon>Chitinophagales</taxon>
        <taxon>Chitinophagaceae</taxon>
        <taxon>Chitinophaga</taxon>
    </lineage>
</organism>
<protein>
    <recommendedName>
        <fullName evidence="4">Lipocalin-like domain-containing protein</fullName>
    </recommendedName>
</protein>
<proteinExistence type="predicted"/>
<feature type="signal peptide" evidence="1">
    <location>
        <begin position="1"/>
        <end position="21"/>
    </location>
</feature>
<dbReference type="AlphaFoldDB" id="A0A1T5NV28"/>
<keyword evidence="1" id="KW-0732">Signal</keyword>
<evidence type="ECO:0000313" key="3">
    <source>
        <dbReference type="Proteomes" id="UP000190166"/>
    </source>
</evidence>